<name>A0A8I2KKH3_RHILV</name>
<dbReference type="InterPro" id="IPR000639">
    <property type="entry name" value="Epox_hydrolase-like"/>
</dbReference>
<keyword evidence="1 3" id="KW-0378">Hydrolase</keyword>
<dbReference type="Pfam" id="PF00561">
    <property type="entry name" value="Abhydrolase_1"/>
    <property type="match status" value="1"/>
</dbReference>
<organism evidence="3 4">
    <name type="scientific">Rhizobium leguminosarum bv. viciae</name>
    <dbReference type="NCBI Taxonomy" id="387"/>
    <lineage>
        <taxon>Bacteria</taxon>
        <taxon>Pseudomonadati</taxon>
        <taxon>Pseudomonadota</taxon>
        <taxon>Alphaproteobacteria</taxon>
        <taxon>Hyphomicrobiales</taxon>
        <taxon>Rhizobiaceae</taxon>
        <taxon>Rhizobium/Agrobacterium group</taxon>
        <taxon>Rhizobium</taxon>
    </lineage>
</organism>
<dbReference type="EMBL" id="WIEZ01000033">
    <property type="protein sequence ID" value="NKM50129.1"/>
    <property type="molecule type" value="Genomic_DNA"/>
</dbReference>
<dbReference type="InterPro" id="IPR000073">
    <property type="entry name" value="AB_hydrolase_1"/>
</dbReference>
<gene>
    <name evidence="3" type="ORF">GFL91_35505</name>
</gene>
<feature type="domain" description="AB hydrolase-1" evidence="2">
    <location>
        <begin position="35"/>
        <end position="144"/>
    </location>
</feature>
<comment type="caution">
    <text evidence="3">The sequence shown here is derived from an EMBL/GenBank/DDBJ whole genome shotgun (WGS) entry which is preliminary data.</text>
</comment>
<evidence type="ECO:0000259" key="2">
    <source>
        <dbReference type="Pfam" id="PF00561"/>
    </source>
</evidence>
<accession>A0A8I2KKH3</accession>
<dbReference type="InterPro" id="IPR029058">
    <property type="entry name" value="AB_hydrolase_fold"/>
</dbReference>
<reference evidence="3" key="1">
    <citation type="submission" date="2019-10" db="EMBL/GenBank/DDBJ databases">
        <title>Rhizobium leguminosarum symbiovar viciae collection.</title>
        <authorList>
            <person name="Boivin S."/>
            <person name="Lepetit M."/>
        </authorList>
    </citation>
    <scope>NUCLEOTIDE SEQUENCE</scope>
    <source>
        <strain evidence="3">L143</strain>
    </source>
</reference>
<dbReference type="AlphaFoldDB" id="A0A8I2KKH3"/>
<dbReference type="PANTHER" id="PTHR43329">
    <property type="entry name" value="EPOXIDE HYDROLASE"/>
    <property type="match status" value="1"/>
</dbReference>
<dbReference type="RefSeq" id="WP_168277485.1">
    <property type="nucleotide sequence ID" value="NZ_WIEZ01000033.1"/>
</dbReference>
<evidence type="ECO:0000313" key="4">
    <source>
        <dbReference type="Proteomes" id="UP000662259"/>
    </source>
</evidence>
<evidence type="ECO:0000256" key="1">
    <source>
        <dbReference type="ARBA" id="ARBA00022801"/>
    </source>
</evidence>
<dbReference type="Proteomes" id="UP000662259">
    <property type="component" value="Unassembled WGS sequence"/>
</dbReference>
<protein>
    <submittedName>
        <fullName evidence="3">Alpha/beta fold hydrolase</fullName>
    </submittedName>
</protein>
<dbReference type="PRINTS" id="PR00412">
    <property type="entry name" value="EPOXHYDRLASE"/>
</dbReference>
<sequence length="254" mass="28009">MVSDAGLTGKNRQIVDRVIDIGKNQFRILEQGEGPAVLFAHGFPDTADTWRSQMHALAEEGYRAVALDMRGFGASFSPSEVEQYTSPYIVGDLVGVLDALEIPSCTLVGHDWGADHAQKAMLMRPDRFKALVSVSIPYAPRGETSLNDSLRDRGLGDRYCALAFDNPDTSKQFLPAGKTIASVLYWLSASPPPEQRWDPIDPAKHMLRPAPVAAPDWADPNYVRRTIAAFEHSGFETGLNYYRAVPHTFELMSA</sequence>
<dbReference type="Gene3D" id="3.40.50.1820">
    <property type="entry name" value="alpha/beta hydrolase"/>
    <property type="match status" value="1"/>
</dbReference>
<dbReference type="GO" id="GO:0016787">
    <property type="term" value="F:hydrolase activity"/>
    <property type="evidence" value="ECO:0007669"/>
    <property type="project" value="UniProtKB-KW"/>
</dbReference>
<evidence type="ECO:0000313" key="3">
    <source>
        <dbReference type="EMBL" id="NKM50129.1"/>
    </source>
</evidence>
<proteinExistence type="predicted"/>
<dbReference type="SUPFAM" id="SSF53474">
    <property type="entry name" value="alpha/beta-Hydrolases"/>
    <property type="match status" value="1"/>
</dbReference>